<dbReference type="Gene3D" id="3.40.50.300">
    <property type="entry name" value="P-loop containing nucleotide triphosphate hydrolases"/>
    <property type="match status" value="1"/>
</dbReference>
<name>A0AAD3CY16_9STRA</name>
<proteinExistence type="predicted"/>
<comment type="caution">
    <text evidence="1">The sequence shown here is derived from an EMBL/GenBank/DDBJ whole genome shotgun (WGS) entry which is preliminary data.</text>
</comment>
<evidence type="ECO:0000313" key="1">
    <source>
        <dbReference type="EMBL" id="GFH53241.1"/>
    </source>
</evidence>
<protein>
    <recommendedName>
        <fullName evidence="3">Sulfotransferase domain-containing protein</fullName>
    </recommendedName>
</protein>
<dbReference type="EMBL" id="BLLK01000046">
    <property type="protein sequence ID" value="GFH53241.1"/>
    <property type="molecule type" value="Genomic_DNA"/>
</dbReference>
<sequence length="362" mass="41687">MTSIKQIFSTKKARWGCGLLAAYIFMVQLNMQADSMGYSWYKNVMERELLTTIDPISGACDIGSPTADGNPSPEASTKTLLTSYPGSGKRFTWTLVKALTNSEVADDWNFSEKLNFDPLMVKTSFPHKEGTWSWGDTIDQVILLVRNPRWAIPSYHNMRYELDYAADWASSYVRVPFTYTDRPAILNWLQWRNANFGYEMNNWAYQIDFWMSGGFSRNLNATNPLCTDNKIECTPVTIIDFDNLYKTDADGDFYRLSTALETSNNVPMVEASIRECVATKVYERKDLHQGNRPTDTVIPSNYIFTANMFIRMLEVIDELRIKYAAEPWTNDPKAQHLVQVLNRYYDDIEPQKDYMLVHEGLV</sequence>
<reference evidence="1 2" key="1">
    <citation type="journal article" date="2021" name="Sci. Rep.">
        <title>The genome of the diatom Chaetoceros tenuissimus carries an ancient integrated fragment of an extant virus.</title>
        <authorList>
            <person name="Hongo Y."/>
            <person name="Kimura K."/>
            <person name="Takaki Y."/>
            <person name="Yoshida Y."/>
            <person name="Baba S."/>
            <person name="Kobayashi G."/>
            <person name="Nagasaki K."/>
            <person name="Hano T."/>
            <person name="Tomaru Y."/>
        </authorList>
    </citation>
    <scope>NUCLEOTIDE SEQUENCE [LARGE SCALE GENOMIC DNA]</scope>
    <source>
        <strain evidence="1 2">NIES-3715</strain>
    </source>
</reference>
<dbReference type="AlphaFoldDB" id="A0AAD3CY16"/>
<evidence type="ECO:0008006" key="3">
    <source>
        <dbReference type="Google" id="ProtNLM"/>
    </source>
</evidence>
<keyword evidence="2" id="KW-1185">Reference proteome</keyword>
<accession>A0AAD3CY16</accession>
<gene>
    <name evidence="1" type="ORF">CTEN210_09717</name>
</gene>
<organism evidence="1 2">
    <name type="scientific">Chaetoceros tenuissimus</name>
    <dbReference type="NCBI Taxonomy" id="426638"/>
    <lineage>
        <taxon>Eukaryota</taxon>
        <taxon>Sar</taxon>
        <taxon>Stramenopiles</taxon>
        <taxon>Ochrophyta</taxon>
        <taxon>Bacillariophyta</taxon>
        <taxon>Coscinodiscophyceae</taxon>
        <taxon>Chaetocerotophycidae</taxon>
        <taxon>Chaetocerotales</taxon>
        <taxon>Chaetocerotaceae</taxon>
        <taxon>Chaetoceros</taxon>
    </lineage>
</organism>
<dbReference type="Proteomes" id="UP001054902">
    <property type="component" value="Unassembled WGS sequence"/>
</dbReference>
<evidence type="ECO:0000313" key="2">
    <source>
        <dbReference type="Proteomes" id="UP001054902"/>
    </source>
</evidence>
<dbReference type="InterPro" id="IPR027417">
    <property type="entry name" value="P-loop_NTPase"/>
</dbReference>